<sequence length="502" mass="56658">MTRTRTRTRTMRMDNDQALVDLDLSQAVKSTEPADWKYIAEGAANLILAYHPPLLETEERLLRGKSLRLTKTTSRSHPEDKEKTHEQIEPARSKQISFFDFHHQILSEIISPDLLLRFDLISLDNQWLQGLATAVEPSRPSTKRDQSSIDTTRTHAIIMDNLAHQSDGSEQQIISVEIKVPKWACLPHNLELLEPSTRETKSKFCRTCVFRAVRSVEAAQDPAASEPLDEYYTSAHRFCALQLFNSRHPAHLRRALDRLCAEWQHLKPPTSTIPPDPTISKNTQSHNNFKIFRHGVLLDPLSVEVDPELIEVLAETLERSQVLRRLAELQRRLDKLDIEGVFKELGSKHKEGEEGAGGSGVLEEPIGLAELTALIPLISETTEPETIQTTLDGLSARTKAVMYALSMTFKDCSIFVRLPVLPSHTNLNPTTSTLLLSPAPEARLPQRTQVKIIDLDLKPISRLHKYFKADRTSFSDFITLLLRSPQSPPVTCLELCNSTASW</sequence>
<feature type="compositionally biased region" description="Basic and acidic residues" evidence="9">
    <location>
        <begin position="76"/>
        <end position="88"/>
    </location>
</feature>
<keyword evidence="6 8" id="KW-0418">Kinase</keyword>
<evidence type="ECO:0000256" key="7">
    <source>
        <dbReference type="ARBA" id="ARBA00022840"/>
    </source>
</evidence>
<evidence type="ECO:0000256" key="6">
    <source>
        <dbReference type="ARBA" id="ARBA00022777"/>
    </source>
</evidence>
<dbReference type="GO" id="GO:0005524">
    <property type="term" value="F:ATP binding"/>
    <property type="evidence" value="ECO:0007669"/>
    <property type="project" value="UniProtKB-KW"/>
</dbReference>
<dbReference type="GO" id="GO:0005634">
    <property type="term" value="C:nucleus"/>
    <property type="evidence" value="ECO:0007669"/>
    <property type="project" value="TreeGrafter"/>
</dbReference>
<evidence type="ECO:0000256" key="2">
    <source>
        <dbReference type="ARBA" id="ARBA00012023"/>
    </source>
</evidence>
<feature type="region of interest" description="Disordered" evidence="9">
    <location>
        <begin position="66"/>
        <end position="88"/>
    </location>
</feature>
<evidence type="ECO:0000256" key="5">
    <source>
        <dbReference type="ARBA" id="ARBA00022741"/>
    </source>
</evidence>
<dbReference type="Gene3D" id="3.30.200.110">
    <property type="entry name" value="Inositol-pentakisphosphate 2-kinase, N-lobe"/>
    <property type="match status" value="1"/>
</dbReference>
<proteinExistence type="predicted"/>
<dbReference type="Pfam" id="PF06090">
    <property type="entry name" value="Ins_P5_2-kin"/>
    <property type="match status" value="1"/>
</dbReference>
<dbReference type="GO" id="GO:0032958">
    <property type="term" value="P:inositol phosphate biosynthetic process"/>
    <property type="evidence" value="ECO:0007669"/>
    <property type="project" value="TreeGrafter"/>
</dbReference>
<dbReference type="FunFam" id="3.30.200.110:FF:000009">
    <property type="match status" value="1"/>
</dbReference>
<comment type="caution">
    <text evidence="10">The sequence shown here is derived from an EMBL/GenBank/DDBJ whole genome shotgun (WGS) entry which is preliminary data.</text>
</comment>
<reference evidence="10 11" key="1">
    <citation type="submission" date="2019-05" db="EMBL/GenBank/DDBJ databases">
        <title>Emergence of the Ug99 lineage of the wheat stem rust pathogen through somatic hybridization.</title>
        <authorList>
            <person name="Li F."/>
            <person name="Upadhyaya N.M."/>
            <person name="Sperschneider J."/>
            <person name="Matny O."/>
            <person name="Nguyen-Phuc H."/>
            <person name="Mago R."/>
            <person name="Raley C."/>
            <person name="Miller M.E."/>
            <person name="Silverstein K.A.T."/>
            <person name="Henningsen E."/>
            <person name="Hirsch C.D."/>
            <person name="Visser B."/>
            <person name="Pretorius Z.A."/>
            <person name="Steffenson B.J."/>
            <person name="Schwessinger B."/>
            <person name="Dodds P.N."/>
            <person name="Figueroa M."/>
        </authorList>
    </citation>
    <scope>NUCLEOTIDE SEQUENCE [LARGE SCALE GENOMIC DNA]</scope>
    <source>
        <strain evidence="10 11">Ug99</strain>
    </source>
</reference>
<dbReference type="GO" id="GO:0035299">
    <property type="term" value="F:inositol-1,3,4,5,6-pentakisphosphate 2-kinase activity"/>
    <property type="evidence" value="ECO:0007669"/>
    <property type="project" value="UniProtKB-EC"/>
</dbReference>
<keyword evidence="5 8" id="KW-0547">Nucleotide-binding</keyword>
<name>A0A5B0PMX0_PUCGR</name>
<dbReference type="EC" id="2.7.1.158" evidence="2 8"/>
<accession>A0A5B0PMX0</accession>
<keyword evidence="4 8" id="KW-0808">Transferase</keyword>
<gene>
    <name evidence="10" type="primary">IPK1_1</name>
    <name evidence="10" type="ORF">PGTUg99_006687</name>
</gene>
<evidence type="ECO:0000256" key="8">
    <source>
        <dbReference type="RuleBase" id="RU364126"/>
    </source>
</evidence>
<comment type="domain">
    <text evidence="8">The EXKPK motif is conserved in inositol-pentakisphosphate 2-kinases of both family 1 and 2.</text>
</comment>
<evidence type="ECO:0000256" key="9">
    <source>
        <dbReference type="SAM" id="MobiDB-lite"/>
    </source>
</evidence>
<comment type="function">
    <text evidence="8">Phosphorylates Ins(1,3,4,5,6)P5 at position 2 to form Ins(1,2,3,4,5,6)P6 (InsP6 or phytate).</text>
</comment>
<evidence type="ECO:0000256" key="4">
    <source>
        <dbReference type="ARBA" id="ARBA00022679"/>
    </source>
</evidence>
<dbReference type="Proteomes" id="UP000325313">
    <property type="component" value="Unassembled WGS sequence"/>
</dbReference>
<evidence type="ECO:0000313" key="11">
    <source>
        <dbReference type="Proteomes" id="UP000325313"/>
    </source>
</evidence>
<dbReference type="PANTHER" id="PTHR14456:SF2">
    <property type="entry name" value="INOSITOL-PENTAKISPHOSPHATE 2-KINASE"/>
    <property type="match status" value="1"/>
</dbReference>
<dbReference type="AlphaFoldDB" id="A0A5B0PMX0"/>
<organism evidence="10 11">
    <name type="scientific">Puccinia graminis f. sp. tritici</name>
    <dbReference type="NCBI Taxonomy" id="56615"/>
    <lineage>
        <taxon>Eukaryota</taxon>
        <taxon>Fungi</taxon>
        <taxon>Dikarya</taxon>
        <taxon>Basidiomycota</taxon>
        <taxon>Pucciniomycotina</taxon>
        <taxon>Pucciniomycetes</taxon>
        <taxon>Pucciniales</taxon>
        <taxon>Pucciniaceae</taxon>
        <taxon>Puccinia</taxon>
    </lineage>
</organism>
<keyword evidence="7 8" id="KW-0067">ATP-binding</keyword>
<evidence type="ECO:0000256" key="1">
    <source>
        <dbReference type="ARBA" id="ARBA00001774"/>
    </source>
</evidence>
<protein>
    <recommendedName>
        <fullName evidence="3 8">Inositol-pentakisphosphate 2-kinase</fullName>
        <ecNumber evidence="2 8">2.7.1.158</ecNumber>
    </recommendedName>
</protein>
<dbReference type="PANTHER" id="PTHR14456">
    <property type="entry name" value="INOSITOL POLYPHOSPHATE KINASE 1"/>
    <property type="match status" value="1"/>
</dbReference>
<dbReference type="EMBL" id="VDEP01000337">
    <property type="protein sequence ID" value="KAA1102521.1"/>
    <property type="molecule type" value="Genomic_DNA"/>
</dbReference>
<comment type="catalytic activity">
    <reaction evidence="1 8">
        <text>1D-myo-inositol 1,3,4,5,6-pentakisphosphate + ATP = 1D-myo-inositol hexakisphosphate + ADP + H(+)</text>
        <dbReference type="Rhea" id="RHEA:20313"/>
        <dbReference type="ChEBI" id="CHEBI:15378"/>
        <dbReference type="ChEBI" id="CHEBI:30616"/>
        <dbReference type="ChEBI" id="CHEBI:57733"/>
        <dbReference type="ChEBI" id="CHEBI:58130"/>
        <dbReference type="ChEBI" id="CHEBI:456216"/>
        <dbReference type="EC" id="2.7.1.158"/>
    </reaction>
</comment>
<dbReference type="InterPro" id="IPR009286">
    <property type="entry name" value="Ins_P5_2-kin"/>
</dbReference>
<evidence type="ECO:0000313" key="10">
    <source>
        <dbReference type="EMBL" id="KAA1102521.1"/>
    </source>
</evidence>
<evidence type="ECO:0000256" key="3">
    <source>
        <dbReference type="ARBA" id="ARBA00014846"/>
    </source>
</evidence>
<dbReference type="InterPro" id="IPR043001">
    <property type="entry name" value="IP5_2-K_N_lobe"/>
</dbReference>